<proteinExistence type="predicted"/>
<accession>A0A226DD14</accession>
<dbReference type="AlphaFoldDB" id="A0A226DD14"/>
<sequence>MVVIGLILANNLSFGYVAAIMLSMLLYISTIFDRPITVPRKLGDNTHFRIIFGIWMLLLLILTNGYLGLSIKSITANLEAKSVSRFDQLTKPGCSLGNVKCYLDRLAGVGGYNTAVGKHRDVVMARKSSTPYSLLILQVLGSPTDSNVTLAMLANLSIRKFDDSQDFTLLSHSLDLDISKESGNSFLDDLKDHNADVFGFIRQKIVMHGALSESVREEVLMLDLLDPVHLGHYHLDGLASSKIRINNEVDVEQSLISCARTVLVQSDSRITRELAYFEKWYPWIKFFRSSKSILRREIGWGFPRNGESIAYPIFRYLQEAGIVQLLENWQPLVDSRRENVTRVVQSGLKIKGKPAVVKKVSLAGNIQIIFWLYLILNTVTILTMLKYEFGVQVRFYNYFKGMMRCIWKFWKDKRSNTMIGTLDYPKS</sequence>
<keyword evidence="3" id="KW-1185">Reference proteome</keyword>
<keyword evidence="1" id="KW-0812">Transmembrane</keyword>
<feature type="transmembrane region" description="Helical" evidence="1">
    <location>
        <begin position="48"/>
        <end position="69"/>
    </location>
</feature>
<keyword evidence="1" id="KW-1133">Transmembrane helix</keyword>
<reference evidence="2 3" key="1">
    <citation type="submission" date="2015-12" db="EMBL/GenBank/DDBJ databases">
        <title>The genome of Folsomia candida.</title>
        <authorList>
            <person name="Faddeeva A."/>
            <person name="Derks M.F."/>
            <person name="Anvar Y."/>
            <person name="Smit S."/>
            <person name="Van Straalen N."/>
            <person name="Roelofs D."/>
        </authorList>
    </citation>
    <scope>NUCLEOTIDE SEQUENCE [LARGE SCALE GENOMIC DNA]</scope>
    <source>
        <strain evidence="2 3">VU population</strain>
        <tissue evidence="2">Whole body</tissue>
    </source>
</reference>
<name>A0A226DD14_FOLCA</name>
<organism evidence="2 3">
    <name type="scientific">Folsomia candida</name>
    <name type="common">Springtail</name>
    <dbReference type="NCBI Taxonomy" id="158441"/>
    <lineage>
        <taxon>Eukaryota</taxon>
        <taxon>Metazoa</taxon>
        <taxon>Ecdysozoa</taxon>
        <taxon>Arthropoda</taxon>
        <taxon>Hexapoda</taxon>
        <taxon>Collembola</taxon>
        <taxon>Entomobryomorpha</taxon>
        <taxon>Isotomoidea</taxon>
        <taxon>Isotomidae</taxon>
        <taxon>Proisotominae</taxon>
        <taxon>Folsomia</taxon>
    </lineage>
</organism>
<dbReference type="Proteomes" id="UP000198287">
    <property type="component" value="Unassembled WGS sequence"/>
</dbReference>
<feature type="transmembrane region" description="Helical" evidence="1">
    <location>
        <begin position="368"/>
        <end position="385"/>
    </location>
</feature>
<feature type="transmembrane region" description="Helical" evidence="1">
    <location>
        <begin position="6"/>
        <end position="28"/>
    </location>
</feature>
<evidence type="ECO:0000313" key="2">
    <source>
        <dbReference type="EMBL" id="OXA42838.1"/>
    </source>
</evidence>
<evidence type="ECO:0000313" key="3">
    <source>
        <dbReference type="Proteomes" id="UP000198287"/>
    </source>
</evidence>
<gene>
    <name evidence="2" type="ORF">Fcan01_22407</name>
</gene>
<keyword evidence="1" id="KW-0472">Membrane</keyword>
<evidence type="ECO:0000256" key="1">
    <source>
        <dbReference type="SAM" id="Phobius"/>
    </source>
</evidence>
<dbReference type="EMBL" id="LNIX01000024">
    <property type="protein sequence ID" value="OXA42838.1"/>
    <property type="molecule type" value="Genomic_DNA"/>
</dbReference>
<comment type="caution">
    <text evidence="2">The sequence shown here is derived from an EMBL/GenBank/DDBJ whole genome shotgun (WGS) entry which is preliminary data.</text>
</comment>
<protein>
    <submittedName>
        <fullName evidence="2">Uncharacterized protein</fullName>
    </submittedName>
</protein>